<reference evidence="2 3" key="1">
    <citation type="submission" date="2023-02" db="EMBL/GenBank/DDBJ databases">
        <title>Genome sequence of Sphingobacterium sp. KACC 22765.</title>
        <authorList>
            <person name="Kim S."/>
            <person name="Heo J."/>
            <person name="Kwon S.-W."/>
        </authorList>
    </citation>
    <scope>NUCLEOTIDE SEQUENCE [LARGE SCALE GENOMIC DNA]</scope>
    <source>
        <strain evidence="2 3">KACC 22765</strain>
    </source>
</reference>
<keyword evidence="3" id="KW-1185">Reference proteome</keyword>
<dbReference type="CDD" id="cd20169">
    <property type="entry name" value="Peptidase_M90_mtfA"/>
    <property type="match status" value="1"/>
</dbReference>
<evidence type="ECO:0000313" key="3">
    <source>
        <dbReference type="Proteomes" id="UP001221558"/>
    </source>
</evidence>
<keyword evidence="1" id="KW-0472">Membrane</keyword>
<dbReference type="SUPFAM" id="SSF55486">
    <property type="entry name" value="Metalloproteases ('zincins'), catalytic domain"/>
    <property type="match status" value="1"/>
</dbReference>
<dbReference type="RefSeq" id="WP_274267890.1">
    <property type="nucleotide sequence ID" value="NZ_CP117880.1"/>
</dbReference>
<dbReference type="InterPro" id="IPR024079">
    <property type="entry name" value="MetalloPept_cat_dom_sf"/>
</dbReference>
<proteinExistence type="predicted"/>
<dbReference type="PANTHER" id="PTHR30164">
    <property type="entry name" value="MTFA PEPTIDASE"/>
    <property type="match status" value="1"/>
</dbReference>
<protein>
    <submittedName>
        <fullName evidence="2">Zinc-dependent peptidase</fullName>
    </submittedName>
</protein>
<name>A0ABY7WL79_9SPHI</name>
<dbReference type="EMBL" id="CP117880">
    <property type="protein sequence ID" value="WDF69163.1"/>
    <property type="molecule type" value="Genomic_DNA"/>
</dbReference>
<dbReference type="InterPro" id="IPR042252">
    <property type="entry name" value="MtfA_N"/>
</dbReference>
<gene>
    <name evidence="2" type="ORF">PQ465_01990</name>
</gene>
<evidence type="ECO:0000313" key="2">
    <source>
        <dbReference type="EMBL" id="WDF69163.1"/>
    </source>
</evidence>
<organism evidence="2 3">
    <name type="scientific">Sphingobacterium oryzagri</name>
    <dbReference type="NCBI Taxonomy" id="3025669"/>
    <lineage>
        <taxon>Bacteria</taxon>
        <taxon>Pseudomonadati</taxon>
        <taxon>Bacteroidota</taxon>
        <taxon>Sphingobacteriia</taxon>
        <taxon>Sphingobacteriales</taxon>
        <taxon>Sphingobacteriaceae</taxon>
        <taxon>Sphingobacterium</taxon>
    </lineage>
</organism>
<feature type="transmembrane region" description="Helical" evidence="1">
    <location>
        <begin position="6"/>
        <end position="24"/>
    </location>
</feature>
<evidence type="ECO:0000256" key="1">
    <source>
        <dbReference type="SAM" id="Phobius"/>
    </source>
</evidence>
<dbReference type="InterPro" id="IPR010384">
    <property type="entry name" value="MtfA_fam"/>
</dbReference>
<dbReference type="Gene3D" id="1.10.472.150">
    <property type="entry name" value="Glucose-regulated metallo-peptidase M90, N-terminal domain"/>
    <property type="match status" value="1"/>
</dbReference>
<dbReference type="Proteomes" id="UP001221558">
    <property type="component" value="Chromosome"/>
</dbReference>
<sequence>MINEKFLLVILIVMVGVALIWYVFKYVGNKKYNAANVPDDARTKSILDAKVTFFQQLKPEAQQEFMDRVDYFLTTTKISAEKGAEVTDEDRILVAASATIPLFHFKQWSFENLDEVLIYPGTFNEKYDTEKTDNTILGMVGDGAMNRKMILSLASLRAGFSSSASTNNTAIHEFVHLIDKADGEVDGIPSYLISKELIKPWLQEMHRTIEAIRKDRSDIRDYAATNEAEFLAVVSEYFFQKPHKLQEDHPTLFNLLEEMYNKPHGTAST</sequence>
<dbReference type="Pfam" id="PF06167">
    <property type="entry name" value="Peptidase_M90"/>
    <property type="match status" value="1"/>
</dbReference>
<accession>A0ABY7WL79</accession>
<dbReference type="Gene3D" id="3.40.390.10">
    <property type="entry name" value="Collagenase (Catalytic Domain)"/>
    <property type="match status" value="1"/>
</dbReference>
<keyword evidence="1" id="KW-1133">Transmembrane helix</keyword>
<keyword evidence="1" id="KW-0812">Transmembrane</keyword>
<dbReference type="PANTHER" id="PTHR30164:SF2">
    <property type="entry name" value="PROTEIN MTFA"/>
    <property type="match status" value="1"/>
</dbReference>